<proteinExistence type="predicted"/>
<accession>A0ABD5CB47</accession>
<dbReference type="Proteomes" id="UP001245184">
    <property type="component" value="Unassembled WGS sequence"/>
</dbReference>
<protein>
    <submittedName>
        <fullName evidence="2">Uncharacterized protein</fullName>
    </submittedName>
</protein>
<dbReference type="EMBL" id="JAVIZN010000002">
    <property type="protein sequence ID" value="MDR6202504.1"/>
    <property type="molecule type" value="Genomic_DNA"/>
</dbReference>
<evidence type="ECO:0000313" key="2">
    <source>
        <dbReference type="EMBL" id="MDR6202504.1"/>
    </source>
</evidence>
<organism evidence="2 3">
    <name type="scientific">Paraburkholderia graminis</name>
    <dbReference type="NCBI Taxonomy" id="60548"/>
    <lineage>
        <taxon>Bacteria</taxon>
        <taxon>Pseudomonadati</taxon>
        <taxon>Pseudomonadota</taxon>
        <taxon>Betaproteobacteria</taxon>
        <taxon>Burkholderiales</taxon>
        <taxon>Burkholderiaceae</taxon>
        <taxon>Paraburkholderia</taxon>
    </lineage>
</organism>
<evidence type="ECO:0000256" key="1">
    <source>
        <dbReference type="SAM" id="MobiDB-lite"/>
    </source>
</evidence>
<comment type="caution">
    <text evidence="2">The sequence shown here is derived from an EMBL/GenBank/DDBJ whole genome shotgun (WGS) entry which is preliminary data.</text>
</comment>
<feature type="compositionally biased region" description="Polar residues" evidence="1">
    <location>
        <begin position="1"/>
        <end position="11"/>
    </location>
</feature>
<feature type="region of interest" description="Disordered" evidence="1">
    <location>
        <begin position="1"/>
        <end position="49"/>
    </location>
</feature>
<sequence length="220" mass="23522">MPTTRQTNGSSRHSKPVPASKLAKPVPLPKKRAPAVAGRATNRAALSTHGAESKSLLESLGVLDDLMQRRGLANQRAALLGYKQSILTQLSLIHGLDASVVTQSELSGPAWVARFPDSRSTAQLERTFKTGVDAFIASMTAAGASVSVNPTYRPVERAYLMHYAYAIATGEVSPKDVPAQQGVDIQWDHGDLAASKAAAQQMVDVYGIVKEPSLHSRHTE</sequence>
<dbReference type="AlphaFoldDB" id="A0ABD5CB47"/>
<reference evidence="2 3" key="1">
    <citation type="submission" date="2023-08" db="EMBL/GenBank/DDBJ databases">
        <title>Genome sequencing of plant associated microbes to promote plant fitness in Sorghum bicolor and Oryza sativa.</title>
        <authorList>
            <person name="Coleman-Derr D."/>
        </authorList>
    </citation>
    <scope>NUCLEOTIDE SEQUENCE [LARGE SCALE GENOMIC DNA]</scope>
    <source>
        <strain evidence="2 3">SLBN-33</strain>
    </source>
</reference>
<gene>
    <name evidence="2" type="ORF">QF025_001224</name>
</gene>
<evidence type="ECO:0000313" key="3">
    <source>
        <dbReference type="Proteomes" id="UP001245184"/>
    </source>
</evidence>
<name>A0ABD5CB47_9BURK</name>
<dbReference type="RefSeq" id="WP_310030660.1">
    <property type="nucleotide sequence ID" value="NZ_JAVIZN010000002.1"/>
</dbReference>